<evidence type="ECO:0000256" key="2">
    <source>
        <dbReference type="ARBA" id="ARBA00022723"/>
    </source>
</evidence>
<sequence length="424" mass="50036">MLIKAIFCFGIRKHPLVMKLLHFSGSNYTSLKIDLMETFSLFLCVIFLFMFLAVINFILFSFSFKLLSQMRIIKSISRCDLIMSDSCKYDEETNYKCGICFSIFRNKAAFFGHLMSPCGKTFLCCKCNISFKTLSDLYEHSDKHKSEDSEEIEEVVLDYDGQLVSIPKQNLVETNELLFVLDDAQCVNEVVIEDQPYQKSDVSEAVRIVQLEHGYMLRNDEENYDEPSIVTKVRRSPNKKIYNSPKPKANILKRRHELPDFTSSNYVYLPACEDIDVPVYKCLRCEQLFINKFVFFRHIEKGKCYINNCDVCTASFSKNSDFYLHYVVSHTDRAICNFCYRTFMYEKNVKEHMLRHLDQFRHRCEECNKGFYTVREYRNHYKNRHMGIRHKCDICSRTFADEYYFKRHVATHNSNVVVELDVTS</sequence>
<keyword evidence="2" id="KW-0479">Metal-binding</keyword>
<evidence type="ECO:0000256" key="5">
    <source>
        <dbReference type="ARBA" id="ARBA00022833"/>
    </source>
</evidence>
<comment type="subcellular location">
    <subcellularLocation>
        <location evidence="1">Nucleus</location>
    </subcellularLocation>
</comment>
<dbReference type="GO" id="GO:0005634">
    <property type="term" value="C:nucleus"/>
    <property type="evidence" value="ECO:0007669"/>
    <property type="project" value="UniProtKB-SubCell"/>
</dbReference>
<evidence type="ECO:0000256" key="4">
    <source>
        <dbReference type="ARBA" id="ARBA00022771"/>
    </source>
</evidence>
<evidence type="ECO:0000313" key="10">
    <source>
        <dbReference type="EMBL" id="KAL3284275.1"/>
    </source>
</evidence>
<dbReference type="PROSITE" id="PS50157">
    <property type="entry name" value="ZINC_FINGER_C2H2_2"/>
    <property type="match status" value="3"/>
</dbReference>
<dbReference type="InterPro" id="IPR013087">
    <property type="entry name" value="Znf_C2H2_type"/>
</dbReference>
<keyword evidence="6" id="KW-0539">Nucleus</keyword>
<dbReference type="PROSITE" id="PS00028">
    <property type="entry name" value="ZINC_FINGER_C2H2_1"/>
    <property type="match status" value="4"/>
</dbReference>
<evidence type="ECO:0000256" key="3">
    <source>
        <dbReference type="ARBA" id="ARBA00022737"/>
    </source>
</evidence>
<dbReference type="SUPFAM" id="SSF57667">
    <property type="entry name" value="beta-beta-alpha zinc fingers"/>
    <property type="match status" value="3"/>
</dbReference>
<dbReference type="Gene3D" id="3.30.160.60">
    <property type="entry name" value="Classic Zinc Finger"/>
    <property type="match status" value="3"/>
</dbReference>
<keyword evidence="4 7" id="KW-0863">Zinc-finger</keyword>
<reference evidence="10 11" key="1">
    <citation type="journal article" date="2021" name="BMC Biol.">
        <title>Horizontally acquired antibacterial genes associated with adaptive radiation of ladybird beetles.</title>
        <authorList>
            <person name="Li H.S."/>
            <person name="Tang X.F."/>
            <person name="Huang Y.H."/>
            <person name="Xu Z.Y."/>
            <person name="Chen M.L."/>
            <person name="Du X.Y."/>
            <person name="Qiu B.Y."/>
            <person name="Chen P.T."/>
            <person name="Zhang W."/>
            <person name="Slipinski A."/>
            <person name="Escalona H.E."/>
            <person name="Waterhouse R.M."/>
            <person name="Zwick A."/>
            <person name="Pang H."/>
        </authorList>
    </citation>
    <scope>NUCLEOTIDE SEQUENCE [LARGE SCALE GENOMIC DNA]</scope>
    <source>
        <strain evidence="10">SYSU2018</strain>
    </source>
</reference>
<keyword evidence="8" id="KW-1133">Transmembrane helix</keyword>
<dbReference type="Pfam" id="PF00096">
    <property type="entry name" value="zf-C2H2"/>
    <property type="match status" value="1"/>
</dbReference>
<proteinExistence type="predicted"/>
<keyword evidence="11" id="KW-1185">Reference proteome</keyword>
<keyword evidence="3" id="KW-0677">Repeat</keyword>
<dbReference type="PANTHER" id="PTHR24381:SF393">
    <property type="entry name" value="CHROMATIN-LINKED ADAPTOR FOR MSL PROTEINS, ISOFORM B"/>
    <property type="match status" value="1"/>
</dbReference>
<feature type="transmembrane region" description="Helical" evidence="8">
    <location>
        <begin position="39"/>
        <end position="64"/>
    </location>
</feature>
<feature type="domain" description="C2H2-type" evidence="9">
    <location>
        <begin position="362"/>
        <end position="390"/>
    </location>
</feature>
<name>A0ABD2NZY6_9CUCU</name>
<evidence type="ECO:0000259" key="9">
    <source>
        <dbReference type="PROSITE" id="PS50157"/>
    </source>
</evidence>
<evidence type="ECO:0000256" key="1">
    <source>
        <dbReference type="ARBA" id="ARBA00004123"/>
    </source>
</evidence>
<dbReference type="Proteomes" id="UP001516400">
    <property type="component" value="Unassembled WGS sequence"/>
</dbReference>
<keyword evidence="8" id="KW-0812">Transmembrane</keyword>
<evidence type="ECO:0000256" key="8">
    <source>
        <dbReference type="SAM" id="Phobius"/>
    </source>
</evidence>
<evidence type="ECO:0000256" key="7">
    <source>
        <dbReference type="PROSITE-ProRule" id="PRU00042"/>
    </source>
</evidence>
<keyword evidence="8" id="KW-0472">Membrane</keyword>
<organism evidence="10 11">
    <name type="scientific">Cryptolaemus montrouzieri</name>
    <dbReference type="NCBI Taxonomy" id="559131"/>
    <lineage>
        <taxon>Eukaryota</taxon>
        <taxon>Metazoa</taxon>
        <taxon>Ecdysozoa</taxon>
        <taxon>Arthropoda</taxon>
        <taxon>Hexapoda</taxon>
        <taxon>Insecta</taxon>
        <taxon>Pterygota</taxon>
        <taxon>Neoptera</taxon>
        <taxon>Endopterygota</taxon>
        <taxon>Coleoptera</taxon>
        <taxon>Polyphaga</taxon>
        <taxon>Cucujiformia</taxon>
        <taxon>Coccinelloidea</taxon>
        <taxon>Coccinellidae</taxon>
        <taxon>Scymninae</taxon>
        <taxon>Scymnini</taxon>
        <taxon>Cryptolaemus</taxon>
    </lineage>
</organism>
<feature type="domain" description="C2H2-type" evidence="9">
    <location>
        <begin position="390"/>
        <end position="417"/>
    </location>
</feature>
<feature type="domain" description="C2H2-type" evidence="9">
    <location>
        <begin position="122"/>
        <end position="149"/>
    </location>
</feature>
<evidence type="ECO:0000313" key="11">
    <source>
        <dbReference type="Proteomes" id="UP001516400"/>
    </source>
</evidence>
<protein>
    <recommendedName>
        <fullName evidence="9">C2H2-type domain-containing protein</fullName>
    </recommendedName>
</protein>
<gene>
    <name evidence="10" type="ORF">HHI36_018433</name>
</gene>
<dbReference type="SMART" id="SM00355">
    <property type="entry name" value="ZnF_C2H2"/>
    <property type="match status" value="7"/>
</dbReference>
<keyword evidence="5" id="KW-0862">Zinc</keyword>
<dbReference type="InterPro" id="IPR036236">
    <property type="entry name" value="Znf_C2H2_sf"/>
</dbReference>
<dbReference type="PANTHER" id="PTHR24381">
    <property type="entry name" value="ZINC FINGER PROTEIN"/>
    <property type="match status" value="1"/>
</dbReference>
<dbReference type="GO" id="GO:0008270">
    <property type="term" value="F:zinc ion binding"/>
    <property type="evidence" value="ECO:0007669"/>
    <property type="project" value="UniProtKB-KW"/>
</dbReference>
<comment type="caution">
    <text evidence="10">The sequence shown here is derived from an EMBL/GenBank/DDBJ whole genome shotgun (WGS) entry which is preliminary data.</text>
</comment>
<dbReference type="EMBL" id="JABFTP020000165">
    <property type="protein sequence ID" value="KAL3284275.1"/>
    <property type="molecule type" value="Genomic_DNA"/>
</dbReference>
<dbReference type="AlphaFoldDB" id="A0ABD2NZY6"/>
<accession>A0ABD2NZY6</accession>
<evidence type="ECO:0000256" key="6">
    <source>
        <dbReference type="ARBA" id="ARBA00023242"/>
    </source>
</evidence>